<comment type="caution">
    <text evidence="1">The sequence shown here is derived from an EMBL/GenBank/DDBJ whole genome shotgun (WGS) entry which is preliminary data.</text>
</comment>
<protein>
    <submittedName>
        <fullName evidence="1">Uncharacterized protein</fullName>
    </submittedName>
</protein>
<dbReference type="RefSeq" id="WP_380668262.1">
    <property type="nucleotide sequence ID" value="NZ_JBHTCJ010000006.1"/>
</dbReference>
<accession>A0ABW2LM09</accession>
<evidence type="ECO:0000313" key="2">
    <source>
        <dbReference type="Proteomes" id="UP001596504"/>
    </source>
</evidence>
<organism evidence="1 2">
    <name type="scientific">Saccharopolyspora griseoalba</name>
    <dbReference type="NCBI Taxonomy" id="1431848"/>
    <lineage>
        <taxon>Bacteria</taxon>
        <taxon>Bacillati</taxon>
        <taxon>Actinomycetota</taxon>
        <taxon>Actinomycetes</taxon>
        <taxon>Pseudonocardiales</taxon>
        <taxon>Pseudonocardiaceae</taxon>
        <taxon>Saccharopolyspora</taxon>
    </lineage>
</organism>
<sequence>MLDERLRTRALLALLRRRAREHDLGVAELPGRGKGSHRIYALVDADGEEASRITLPDHRRELTWTVLRCVEAQLAPQLGDRWMEER</sequence>
<evidence type="ECO:0000313" key="1">
    <source>
        <dbReference type="EMBL" id="MFC7342403.1"/>
    </source>
</evidence>
<name>A0ABW2LM09_9PSEU</name>
<proteinExistence type="predicted"/>
<gene>
    <name evidence="1" type="ORF">ACFQRI_13430</name>
</gene>
<dbReference type="EMBL" id="JBHTCJ010000006">
    <property type="protein sequence ID" value="MFC7342403.1"/>
    <property type="molecule type" value="Genomic_DNA"/>
</dbReference>
<dbReference type="Proteomes" id="UP001596504">
    <property type="component" value="Unassembled WGS sequence"/>
</dbReference>
<keyword evidence="2" id="KW-1185">Reference proteome</keyword>
<reference evidence="2" key="1">
    <citation type="journal article" date="2019" name="Int. J. Syst. Evol. Microbiol.">
        <title>The Global Catalogue of Microorganisms (GCM) 10K type strain sequencing project: providing services to taxonomists for standard genome sequencing and annotation.</title>
        <authorList>
            <consortium name="The Broad Institute Genomics Platform"/>
            <consortium name="The Broad Institute Genome Sequencing Center for Infectious Disease"/>
            <person name="Wu L."/>
            <person name="Ma J."/>
        </authorList>
    </citation>
    <scope>NUCLEOTIDE SEQUENCE [LARGE SCALE GENOMIC DNA]</scope>
    <source>
        <strain evidence="2">WLHS5</strain>
    </source>
</reference>